<evidence type="ECO:0000313" key="10">
    <source>
        <dbReference type="Proteomes" id="UP000472580"/>
    </source>
</evidence>
<keyword evidence="10" id="KW-1185">Reference proteome</keyword>
<keyword evidence="6 9" id="KW-0326">Glycosidase</keyword>
<dbReference type="EC" id="3.2.1.4" evidence="3"/>
<evidence type="ECO:0000256" key="2">
    <source>
        <dbReference type="ARBA" id="ARBA00009209"/>
    </source>
</evidence>
<dbReference type="OrthoDB" id="9766708at2"/>
<evidence type="ECO:0000256" key="6">
    <source>
        <dbReference type="ARBA" id="ARBA00023295"/>
    </source>
</evidence>
<proteinExistence type="inferred from homology"/>
<keyword evidence="8" id="KW-0732">Signal</keyword>
<evidence type="ECO:0000256" key="8">
    <source>
        <dbReference type="SAM" id="SignalP"/>
    </source>
</evidence>
<dbReference type="EMBL" id="WSRP01000030">
    <property type="protein sequence ID" value="MVX57406.1"/>
    <property type="molecule type" value="Genomic_DNA"/>
</dbReference>
<dbReference type="Proteomes" id="UP000472580">
    <property type="component" value="Unassembled WGS sequence"/>
</dbReference>
<dbReference type="GO" id="GO:0008810">
    <property type="term" value="F:cellulase activity"/>
    <property type="evidence" value="ECO:0007669"/>
    <property type="project" value="UniProtKB-EC"/>
</dbReference>
<dbReference type="InterPro" id="IPR012341">
    <property type="entry name" value="6hp_glycosidase-like_sf"/>
</dbReference>
<dbReference type="AlphaFoldDB" id="A0A6L6YIA4"/>
<organism evidence="9 10">
    <name type="scientific">Parasutterella muris</name>
    <dbReference type="NCBI Taxonomy" id="2565572"/>
    <lineage>
        <taxon>Bacteria</taxon>
        <taxon>Pseudomonadati</taxon>
        <taxon>Pseudomonadota</taxon>
        <taxon>Betaproteobacteria</taxon>
        <taxon>Burkholderiales</taxon>
        <taxon>Sutterellaceae</taxon>
        <taxon>Parasutterella</taxon>
    </lineage>
</organism>
<sequence>MKRKLLIACLLSAAFSTQALAWDLWDEFKSTNVTEEGRVVDYSEKNLITTSEGQSYAMFYALVANDRKTFDQVFAWSENNLGKDQPSWLWGIPDGKMENPGKIMDTNNATDSDMWIAYSLLEAARIWNAPEYEARANDYLAKLKELVRDIPNVGKVILPGRVGFEDKGIITINPSYYPPQILRRFAEHDPYWQPVLEGLINAMIRSSPDGAAPDWAKFDSSGRLVDPNKMEGSYNAIRTYLWASMLSPKDQNYELLAKHYGPMIDAVRRTNLPPEKVNLGDMTFSGWEVDAFGACFLPYVSSDKAGAIIRTVLTSTKMTGVNYYRNCLIMFGLGFDYRAFAFDEKGRLIIPSNDLVIDTKTPN</sequence>
<evidence type="ECO:0000256" key="5">
    <source>
        <dbReference type="ARBA" id="ARBA00023001"/>
    </source>
</evidence>
<protein>
    <recommendedName>
        <fullName evidence="3">cellulase</fullName>
        <ecNumber evidence="3">3.2.1.4</ecNumber>
    </recommendedName>
</protein>
<comment type="catalytic activity">
    <reaction evidence="1">
        <text>Endohydrolysis of (1-&gt;4)-beta-D-glucosidic linkages in cellulose, lichenin and cereal beta-D-glucans.</text>
        <dbReference type="EC" id="3.2.1.4"/>
    </reaction>
</comment>
<dbReference type="GO" id="GO:0030245">
    <property type="term" value="P:cellulose catabolic process"/>
    <property type="evidence" value="ECO:0007669"/>
    <property type="project" value="UniProtKB-KW"/>
</dbReference>
<dbReference type="InterPro" id="IPR002037">
    <property type="entry name" value="Glyco_hydro_8"/>
</dbReference>
<keyword evidence="7" id="KW-0119">Carbohydrate metabolism</keyword>
<evidence type="ECO:0000256" key="4">
    <source>
        <dbReference type="ARBA" id="ARBA00022801"/>
    </source>
</evidence>
<dbReference type="Pfam" id="PF01270">
    <property type="entry name" value="Glyco_hydro_8"/>
    <property type="match status" value="1"/>
</dbReference>
<name>A0A6L6YIA4_9BURK</name>
<keyword evidence="4 9" id="KW-0378">Hydrolase</keyword>
<evidence type="ECO:0000256" key="7">
    <source>
        <dbReference type="ARBA" id="ARBA00023326"/>
    </source>
</evidence>
<evidence type="ECO:0000313" key="9">
    <source>
        <dbReference type="EMBL" id="MVX57406.1"/>
    </source>
</evidence>
<feature type="chain" id="PRO_5026994524" description="cellulase" evidence="8">
    <location>
        <begin position="22"/>
        <end position="363"/>
    </location>
</feature>
<feature type="signal peptide" evidence="8">
    <location>
        <begin position="1"/>
        <end position="21"/>
    </location>
</feature>
<dbReference type="InterPro" id="IPR008928">
    <property type="entry name" value="6-hairpin_glycosidase_sf"/>
</dbReference>
<dbReference type="PRINTS" id="PR00735">
    <property type="entry name" value="GLHYDRLASE8"/>
</dbReference>
<comment type="caution">
    <text evidence="9">The sequence shown here is derived from an EMBL/GenBank/DDBJ whole genome shotgun (WGS) entry which is preliminary data.</text>
</comment>
<evidence type="ECO:0000256" key="3">
    <source>
        <dbReference type="ARBA" id="ARBA00012601"/>
    </source>
</evidence>
<accession>A0A6L6YIA4</accession>
<keyword evidence="5" id="KW-0136">Cellulose degradation</keyword>
<dbReference type="SUPFAM" id="SSF48208">
    <property type="entry name" value="Six-hairpin glycosidases"/>
    <property type="match status" value="1"/>
</dbReference>
<keyword evidence="7" id="KW-0624">Polysaccharide degradation</keyword>
<evidence type="ECO:0000256" key="1">
    <source>
        <dbReference type="ARBA" id="ARBA00000966"/>
    </source>
</evidence>
<comment type="similarity">
    <text evidence="2">Belongs to the glycosyl hydrolase 8 (cellulase D) family.</text>
</comment>
<gene>
    <name evidence="9" type="primary">bcsZ</name>
    <name evidence="9" type="ORF">E5987_09380</name>
</gene>
<dbReference type="NCBIfam" id="NF008305">
    <property type="entry name" value="PRK11097.1"/>
    <property type="match status" value="1"/>
</dbReference>
<dbReference type="Gene3D" id="1.50.10.10">
    <property type="match status" value="1"/>
</dbReference>
<reference evidence="9 10" key="1">
    <citation type="submission" date="2019-12" db="EMBL/GenBank/DDBJ databases">
        <title>Microbes associate with the intestines of laboratory mice.</title>
        <authorList>
            <person name="Navarre W."/>
            <person name="Wong E."/>
        </authorList>
    </citation>
    <scope>NUCLEOTIDE SEQUENCE [LARGE SCALE GENOMIC DNA]</scope>
    <source>
        <strain evidence="9 10">NM82_D38</strain>
    </source>
</reference>
<dbReference type="RefSeq" id="WP_160335830.1">
    <property type="nucleotide sequence ID" value="NZ_CALPCR010000006.1"/>
</dbReference>